<dbReference type="Proteomes" id="UP000298264">
    <property type="component" value="Unassembled WGS sequence"/>
</dbReference>
<reference evidence="2" key="1">
    <citation type="journal article" date="2019" name="PLoS Negl. Trop. Dis.">
        <title>Revisiting the worldwide diversity of Leptospira species in the environment.</title>
        <authorList>
            <person name="Vincent A.T."/>
            <person name="Schiettekatte O."/>
            <person name="Bourhy P."/>
            <person name="Veyrier F.J."/>
            <person name="Picardeau M."/>
        </authorList>
    </citation>
    <scope>NUCLEOTIDE SEQUENCE [LARGE SCALE GENOMIC DNA]</scope>
    <source>
        <strain evidence="2">201400974</strain>
    </source>
</reference>
<sequence>MKPFIIIGFILYSVCFFSFCSSLEKQPGSIARQADLIEDLANKLPEEERTRFRKFLDNIKIDERLSDVAIQTTKESAQDAQELATERSADAGKWYGIRNLYIGAVIIALGFFAWRIFLKVTTKI</sequence>
<dbReference type="AlphaFoldDB" id="A0A4R9LRK3"/>
<comment type="caution">
    <text evidence="2">The sequence shown here is derived from an EMBL/GenBank/DDBJ whole genome shotgun (WGS) entry which is preliminary data.</text>
</comment>
<keyword evidence="1" id="KW-1133">Transmembrane helix</keyword>
<evidence type="ECO:0000313" key="2">
    <source>
        <dbReference type="EMBL" id="TGN09757.1"/>
    </source>
</evidence>
<evidence type="ECO:0000313" key="3">
    <source>
        <dbReference type="Proteomes" id="UP000298264"/>
    </source>
</evidence>
<keyword evidence="1" id="KW-0812">Transmembrane</keyword>
<keyword evidence="1" id="KW-0472">Membrane</keyword>
<organism evidence="2 3">
    <name type="scientific">Leptospira ilyithenensis</name>
    <dbReference type="NCBI Taxonomy" id="2484901"/>
    <lineage>
        <taxon>Bacteria</taxon>
        <taxon>Pseudomonadati</taxon>
        <taxon>Spirochaetota</taxon>
        <taxon>Spirochaetia</taxon>
        <taxon>Leptospirales</taxon>
        <taxon>Leptospiraceae</taxon>
        <taxon>Leptospira</taxon>
    </lineage>
</organism>
<evidence type="ECO:0000256" key="1">
    <source>
        <dbReference type="SAM" id="Phobius"/>
    </source>
</evidence>
<gene>
    <name evidence="2" type="ORF">EHS11_11790</name>
</gene>
<dbReference type="EMBL" id="RQHV01000050">
    <property type="protein sequence ID" value="TGN09757.1"/>
    <property type="molecule type" value="Genomic_DNA"/>
</dbReference>
<accession>A0A4R9LRK3</accession>
<keyword evidence="3" id="KW-1185">Reference proteome</keyword>
<feature type="transmembrane region" description="Helical" evidence="1">
    <location>
        <begin position="100"/>
        <end position="118"/>
    </location>
</feature>
<protein>
    <submittedName>
        <fullName evidence="2">Uncharacterized protein</fullName>
    </submittedName>
</protein>
<proteinExistence type="predicted"/>
<dbReference type="RefSeq" id="WP_135764609.1">
    <property type="nucleotide sequence ID" value="NZ_RQHV01000050.1"/>
</dbReference>
<dbReference type="OrthoDB" id="9957060at2"/>
<name>A0A4R9LRK3_9LEPT</name>